<dbReference type="Proteomes" id="UP000175691">
    <property type="component" value="Unassembled WGS sequence"/>
</dbReference>
<evidence type="ECO:0000313" key="5">
    <source>
        <dbReference type="EMBL" id="OFC69765.1"/>
    </source>
</evidence>
<evidence type="ECO:0000256" key="1">
    <source>
        <dbReference type="ARBA" id="ARBA00009275"/>
    </source>
</evidence>
<dbReference type="GO" id="GO:0016788">
    <property type="term" value="F:hydrolase activity, acting on ester bonds"/>
    <property type="evidence" value="ECO:0007669"/>
    <property type="project" value="InterPro"/>
</dbReference>
<accession>A0A1E7Z896</accession>
<evidence type="ECO:0000313" key="6">
    <source>
        <dbReference type="Proteomes" id="UP000175691"/>
    </source>
</evidence>
<dbReference type="CDD" id="cd01310">
    <property type="entry name" value="TatD_DNAse"/>
    <property type="match status" value="1"/>
</dbReference>
<evidence type="ECO:0000256" key="4">
    <source>
        <dbReference type="PIRSR" id="PIRSR005902-1"/>
    </source>
</evidence>
<dbReference type="GO" id="GO:0046872">
    <property type="term" value="F:metal ion binding"/>
    <property type="evidence" value="ECO:0007669"/>
    <property type="project" value="UniProtKB-KW"/>
</dbReference>
<feature type="binding site" evidence="4">
    <location>
        <position position="152"/>
    </location>
    <ligand>
        <name>a divalent metal cation</name>
        <dbReference type="ChEBI" id="CHEBI:60240"/>
        <label>2</label>
    </ligand>
</feature>
<feature type="binding site" evidence="4">
    <location>
        <position position="92"/>
    </location>
    <ligand>
        <name>a divalent metal cation</name>
        <dbReference type="ChEBI" id="CHEBI:60240"/>
        <label>1</label>
    </ligand>
</feature>
<dbReference type="RefSeq" id="WP_070126563.1">
    <property type="nucleotide sequence ID" value="NZ_MDHN01000037.1"/>
</dbReference>
<dbReference type="FunFam" id="3.20.20.140:FF:000005">
    <property type="entry name" value="TatD family hydrolase"/>
    <property type="match status" value="1"/>
</dbReference>
<gene>
    <name evidence="5" type="ORF">BFC18_17025</name>
</gene>
<dbReference type="PANTHER" id="PTHR46124">
    <property type="entry name" value="D-AMINOACYL-TRNA DEACYLASE"/>
    <property type="match status" value="1"/>
</dbReference>
<dbReference type="Pfam" id="PF01026">
    <property type="entry name" value="TatD_DNase"/>
    <property type="match status" value="1"/>
</dbReference>
<comment type="caution">
    <text evidence="5">The sequence shown here is derived from an EMBL/GenBank/DDBJ whole genome shotgun (WGS) entry which is preliminary data.</text>
</comment>
<feature type="binding site" evidence="4">
    <location>
        <position position="203"/>
    </location>
    <ligand>
        <name>a divalent metal cation</name>
        <dbReference type="ChEBI" id="CHEBI:60240"/>
        <label>1</label>
    </ligand>
</feature>
<dbReference type="STRING" id="1656094.BFC18_17025"/>
<keyword evidence="3 5" id="KW-0378">Hydrolase</keyword>
<dbReference type="PROSITE" id="PS01091">
    <property type="entry name" value="TATD_3"/>
    <property type="match status" value="1"/>
</dbReference>
<dbReference type="AlphaFoldDB" id="A0A1E7Z896"/>
<protein>
    <submittedName>
        <fullName evidence="5">Hydrolase TatD</fullName>
    </submittedName>
</protein>
<evidence type="ECO:0000256" key="3">
    <source>
        <dbReference type="ARBA" id="ARBA00022801"/>
    </source>
</evidence>
<dbReference type="PIRSF" id="PIRSF005902">
    <property type="entry name" value="DNase_TatD"/>
    <property type="match status" value="1"/>
</dbReference>
<keyword evidence="6" id="KW-1185">Reference proteome</keyword>
<name>A0A1E7Z896_9ALTE</name>
<dbReference type="PANTHER" id="PTHR46124:SF2">
    <property type="entry name" value="D-AMINOACYL-TRNA DEACYLASE"/>
    <property type="match status" value="1"/>
</dbReference>
<keyword evidence="2 4" id="KW-0479">Metal-binding</keyword>
<dbReference type="EMBL" id="MDHN01000037">
    <property type="protein sequence ID" value="OFC69765.1"/>
    <property type="molecule type" value="Genomic_DNA"/>
</dbReference>
<dbReference type="Gene3D" id="3.20.20.140">
    <property type="entry name" value="Metal-dependent hydrolases"/>
    <property type="match status" value="1"/>
</dbReference>
<sequence length="258" mass="28913">MKWFDAGVNLLDGRFNAEEVIARSVDAGVDKLCAITTEPAEWDAARALHIRFPEHVVYTIGCHPHNAKVMTDDDFVRLEDYLGGEGVVAVGECGLDFNRDFSPRDVQERVFRRQLQIAVKHQMPVYLHERDAHALQLRCLDEDAAGVKGIAHCFTGQTTDMQAYLQRGLHIGITGWVCDPKRGEALREAVKSLPLEKLIVETDAPYLFPKHHRPRARNNEPAFLPSIGCYLSDLLEISAEDIAQTSYANTCRLFNIAG</sequence>
<dbReference type="GO" id="GO:0005829">
    <property type="term" value="C:cytosol"/>
    <property type="evidence" value="ECO:0007669"/>
    <property type="project" value="TreeGrafter"/>
</dbReference>
<evidence type="ECO:0000256" key="2">
    <source>
        <dbReference type="ARBA" id="ARBA00022723"/>
    </source>
</evidence>
<dbReference type="OrthoDB" id="9810005at2"/>
<feature type="binding site" evidence="4">
    <location>
        <position position="128"/>
    </location>
    <ligand>
        <name>a divalent metal cation</name>
        <dbReference type="ChEBI" id="CHEBI:60240"/>
        <label>2</label>
    </ligand>
</feature>
<comment type="similarity">
    <text evidence="1">Belongs to the metallo-dependent hydrolases superfamily. TatD-type hydrolase family.</text>
</comment>
<dbReference type="InterPro" id="IPR032466">
    <property type="entry name" value="Metal_Hydrolase"/>
</dbReference>
<dbReference type="SUPFAM" id="SSF51556">
    <property type="entry name" value="Metallo-dependent hydrolases"/>
    <property type="match status" value="1"/>
</dbReference>
<proteinExistence type="inferred from homology"/>
<dbReference type="InterPro" id="IPR001130">
    <property type="entry name" value="TatD-like"/>
</dbReference>
<organism evidence="5 6">
    <name type="scientific">Alteromonas confluentis</name>
    <dbReference type="NCBI Taxonomy" id="1656094"/>
    <lineage>
        <taxon>Bacteria</taxon>
        <taxon>Pseudomonadati</taxon>
        <taxon>Pseudomonadota</taxon>
        <taxon>Gammaproteobacteria</taxon>
        <taxon>Alteromonadales</taxon>
        <taxon>Alteromonadaceae</taxon>
        <taxon>Alteromonas/Salinimonas group</taxon>
        <taxon>Alteromonas</taxon>
    </lineage>
</organism>
<reference evidence="5 6" key="1">
    <citation type="submission" date="2016-08" db="EMBL/GenBank/DDBJ databases">
        <authorList>
            <person name="Seilhamer J.J."/>
        </authorList>
    </citation>
    <scope>NUCLEOTIDE SEQUENCE [LARGE SCALE GENOMIC DNA]</scope>
    <source>
        <strain evidence="5 6">KCTC 42603</strain>
    </source>
</reference>
<dbReference type="InterPro" id="IPR018228">
    <property type="entry name" value="DNase_TatD-rel_CS"/>
</dbReference>